<keyword evidence="7 8" id="KW-0472">Membrane</keyword>
<evidence type="ECO:0000259" key="9">
    <source>
        <dbReference type="Pfam" id="PF04535"/>
    </source>
</evidence>
<evidence type="ECO:0000313" key="11">
    <source>
        <dbReference type="Proteomes" id="UP001064489"/>
    </source>
</evidence>
<feature type="domain" description="Casparian strip membrane protein" evidence="9">
    <location>
        <begin position="30"/>
        <end position="172"/>
    </location>
</feature>
<dbReference type="PANTHER" id="PTHR33573">
    <property type="entry name" value="CASP-LIKE PROTEIN 4A4"/>
    <property type="match status" value="1"/>
</dbReference>
<keyword evidence="5 8" id="KW-0812">Transmembrane</keyword>
<keyword evidence="6 8" id="KW-1133">Transmembrane helix</keyword>
<feature type="transmembrane region" description="Helical" evidence="8">
    <location>
        <begin position="159"/>
        <end position="179"/>
    </location>
</feature>
<evidence type="ECO:0000256" key="4">
    <source>
        <dbReference type="ARBA" id="ARBA00022475"/>
    </source>
</evidence>
<evidence type="ECO:0000313" key="10">
    <source>
        <dbReference type="EMBL" id="KAI9177156.1"/>
    </source>
</evidence>
<reference evidence="10" key="1">
    <citation type="journal article" date="2022" name="Plant J.">
        <title>Strategies of tolerance reflected in two North American maple genomes.</title>
        <authorList>
            <person name="McEvoy S.L."/>
            <person name="Sezen U.U."/>
            <person name="Trouern-Trend A."/>
            <person name="McMahon S.M."/>
            <person name="Schaberg P.G."/>
            <person name="Yang J."/>
            <person name="Wegrzyn J.L."/>
            <person name="Swenson N.G."/>
        </authorList>
    </citation>
    <scope>NUCLEOTIDE SEQUENCE</scope>
    <source>
        <strain evidence="10">91603</strain>
    </source>
</reference>
<dbReference type="NCBIfam" id="TIGR01569">
    <property type="entry name" value="A_tha_TIGR01569"/>
    <property type="match status" value="1"/>
</dbReference>
<reference evidence="10" key="2">
    <citation type="submission" date="2023-02" db="EMBL/GenBank/DDBJ databases">
        <authorList>
            <person name="Swenson N.G."/>
            <person name="Wegrzyn J.L."/>
            <person name="Mcevoy S.L."/>
        </authorList>
    </citation>
    <scope>NUCLEOTIDE SEQUENCE</scope>
    <source>
        <strain evidence="10">91603</strain>
        <tissue evidence="10">Leaf</tissue>
    </source>
</reference>
<evidence type="ECO:0000256" key="6">
    <source>
        <dbReference type="ARBA" id="ARBA00022989"/>
    </source>
</evidence>
<organism evidence="10 11">
    <name type="scientific">Acer negundo</name>
    <name type="common">Box elder</name>
    <dbReference type="NCBI Taxonomy" id="4023"/>
    <lineage>
        <taxon>Eukaryota</taxon>
        <taxon>Viridiplantae</taxon>
        <taxon>Streptophyta</taxon>
        <taxon>Embryophyta</taxon>
        <taxon>Tracheophyta</taxon>
        <taxon>Spermatophyta</taxon>
        <taxon>Magnoliopsida</taxon>
        <taxon>eudicotyledons</taxon>
        <taxon>Gunneridae</taxon>
        <taxon>Pentapetalae</taxon>
        <taxon>rosids</taxon>
        <taxon>malvids</taxon>
        <taxon>Sapindales</taxon>
        <taxon>Sapindaceae</taxon>
        <taxon>Hippocastanoideae</taxon>
        <taxon>Acereae</taxon>
        <taxon>Acer</taxon>
    </lineage>
</organism>
<keyword evidence="11" id="KW-1185">Reference proteome</keyword>
<dbReference type="Proteomes" id="UP001064489">
    <property type="component" value="Chromosome 5"/>
</dbReference>
<accession>A0AAD5IV38</accession>
<evidence type="ECO:0000256" key="1">
    <source>
        <dbReference type="ARBA" id="ARBA00004651"/>
    </source>
</evidence>
<dbReference type="InterPro" id="IPR006459">
    <property type="entry name" value="CASP/CASPL"/>
</dbReference>
<evidence type="ECO:0000256" key="8">
    <source>
        <dbReference type="RuleBase" id="RU361233"/>
    </source>
</evidence>
<evidence type="ECO:0000256" key="5">
    <source>
        <dbReference type="ARBA" id="ARBA00022692"/>
    </source>
</evidence>
<dbReference type="PANTHER" id="PTHR33573:SF47">
    <property type="entry name" value="CASP-LIKE PROTEIN 1U1"/>
    <property type="match status" value="1"/>
</dbReference>
<evidence type="ECO:0000256" key="2">
    <source>
        <dbReference type="ARBA" id="ARBA00007651"/>
    </source>
</evidence>
<protein>
    <recommendedName>
        <fullName evidence="8">CASP-like protein</fullName>
    </recommendedName>
</protein>
<evidence type="ECO:0000256" key="3">
    <source>
        <dbReference type="ARBA" id="ARBA00011489"/>
    </source>
</evidence>
<sequence length="190" mass="20785">MASHALGKGNNNSLMIQGTSSGSPKKCFFMVQILIRTLATAFTVAAISIMVTSTQSISLFGYNLVLHFSDTSAMRYLFGSDIAACVCSVLSLICVFLLSRSGSDLKHYFYLFLHDMVIMLLLMSGCAAATAIAYVSKYGEHKVGWMAGCDNVPKFCNRISISIVLSFLAFFCFVMLTIMSSKKLMSRPIE</sequence>
<gene>
    <name evidence="10" type="ORF">LWI28_011754</name>
</gene>
<comment type="caution">
    <text evidence="10">The sequence shown here is derived from an EMBL/GenBank/DDBJ whole genome shotgun (WGS) entry which is preliminary data.</text>
</comment>
<evidence type="ECO:0000256" key="7">
    <source>
        <dbReference type="ARBA" id="ARBA00023136"/>
    </source>
</evidence>
<dbReference type="AlphaFoldDB" id="A0AAD5IV38"/>
<comment type="subcellular location">
    <subcellularLocation>
        <location evidence="1 8">Cell membrane</location>
        <topology evidence="1 8">Multi-pass membrane protein</topology>
    </subcellularLocation>
</comment>
<keyword evidence="4 8" id="KW-1003">Cell membrane</keyword>
<feature type="transmembrane region" description="Helical" evidence="8">
    <location>
        <begin position="110"/>
        <end position="135"/>
    </location>
</feature>
<feature type="transmembrane region" description="Helical" evidence="8">
    <location>
        <begin position="33"/>
        <end position="53"/>
    </location>
</feature>
<feature type="transmembrane region" description="Helical" evidence="8">
    <location>
        <begin position="73"/>
        <end position="98"/>
    </location>
</feature>
<dbReference type="EMBL" id="JAJSOW010000102">
    <property type="protein sequence ID" value="KAI9177156.1"/>
    <property type="molecule type" value="Genomic_DNA"/>
</dbReference>
<name>A0AAD5IV38_ACENE</name>
<dbReference type="InterPro" id="IPR006702">
    <property type="entry name" value="CASP_dom"/>
</dbReference>
<comment type="subunit">
    <text evidence="3 8">Homodimer and heterodimers.</text>
</comment>
<dbReference type="GO" id="GO:0005886">
    <property type="term" value="C:plasma membrane"/>
    <property type="evidence" value="ECO:0007669"/>
    <property type="project" value="UniProtKB-SubCell"/>
</dbReference>
<dbReference type="Pfam" id="PF04535">
    <property type="entry name" value="CASP_dom"/>
    <property type="match status" value="1"/>
</dbReference>
<proteinExistence type="inferred from homology"/>
<comment type="similarity">
    <text evidence="2 8">Belongs to the Casparian strip membrane proteins (CASP) family.</text>
</comment>